<dbReference type="AlphaFoldDB" id="A0A1M6PN62"/>
<proteinExistence type="predicted"/>
<organism evidence="1 2">
    <name type="scientific">Fibrobacter intestinalis</name>
    <dbReference type="NCBI Taxonomy" id="28122"/>
    <lineage>
        <taxon>Bacteria</taxon>
        <taxon>Pseudomonadati</taxon>
        <taxon>Fibrobacterota</taxon>
        <taxon>Fibrobacteria</taxon>
        <taxon>Fibrobacterales</taxon>
        <taxon>Fibrobacteraceae</taxon>
        <taxon>Fibrobacter</taxon>
    </lineage>
</organism>
<name>A0A1M6PN62_9BACT</name>
<evidence type="ECO:0008006" key="3">
    <source>
        <dbReference type="Google" id="ProtNLM"/>
    </source>
</evidence>
<dbReference type="Pfam" id="PF13151">
    <property type="entry name" value="DUF3990"/>
    <property type="match status" value="1"/>
</dbReference>
<dbReference type="Proteomes" id="UP000184275">
    <property type="component" value="Unassembled WGS sequence"/>
</dbReference>
<dbReference type="InterPro" id="IPR025051">
    <property type="entry name" value="DUF3990"/>
</dbReference>
<dbReference type="EMBL" id="FRAW01000001">
    <property type="protein sequence ID" value="SHK09353.1"/>
    <property type="molecule type" value="Genomic_DNA"/>
</dbReference>
<evidence type="ECO:0000313" key="2">
    <source>
        <dbReference type="Proteomes" id="UP000184275"/>
    </source>
</evidence>
<evidence type="ECO:0000313" key="1">
    <source>
        <dbReference type="EMBL" id="SHK09353.1"/>
    </source>
</evidence>
<gene>
    <name evidence="1" type="ORF">SAMN05720469_10146</name>
</gene>
<sequence length="158" mass="18594">MILYHGTNCDFTIIDLEKTKLYKDFGKGFYATDIRQQACELAKTRSRIWGGAPVVQEYEFDETVLQSNGLRVLRFDKVCVEWAEFIYKNRSRYTNFTHDYDIVIGPIADDGVAYLLNLYEEGLRTLEELAKELEYKNLNSQYCFLTKRAISFLRRVKK</sequence>
<accession>A0A1M6PN62</accession>
<keyword evidence="2" id="KW-1185">Reference proteome</keyword>
<protein>
    <recommendedName>
        <fullName evidence="3">DUF3990 domain-containing protein</fullName>
    </recommendedName>
</protein>
<reference evidence="2" key="1">
    <citation type="submission" date="2016-11" db="EMBL/GenBank/DDBJ databases">
        <authorList>
            <person name="Varghese N."/>
            <person name="Submissions S."/>
        </authorList>
    </citation>
    <scope>NUCLEOTIDE SEQUENCE [LARGE SCALE GENOMIC DNA]</scope>
    <source>
        <strain evidence="2">UWOS</strain>
    </source>
</reference>
<dbReference type="RefSeq" id="WP_073301623.1">
    <property type="nucleotide sequence ID" value="NZ_FRAW01000001.1"/>
</dbReference>